<proteinExistence type="predicted"/>
<dbReference type="Proteomes" id="UP000660729">
    <property type="component" value="Unassembled WGS sequence"/>
</dbReference>
<evidence type="ECO:0000313" key="2">
    <source>
        <dbReference type="EMBL" id="KAF7193075.1"/>
    </source>
</evidence>
<sequence length="446" mass="50256">MRSITRVSRRYSFCPNLIGPLSQSKYFTLQRSLRTFVTTADSARTGKSPIEQVRLEDGPTLCISKHAKRSPVVRRHLTFSTAFQRPRGVLDGNNDLRNTGAKDEALEKSVAGSESAQGLPSGLDKKIADRASDAIANFEKLLSEGRAEIEDVRAMLRARKAQVLELPQSEQRQAAATGRIGGRCLEWLWENRSDSLRKDIDRELATDLCWLLHVEGLASYIDRWIEVDVHEYASTGSTSYEDIKCAAVLLAAQVQSELDWSSDGSLNTALEFLRSRKEHFDTAGLGDVPLWVPSCVMIEKYLFTEQSLPVKDELFDWFAHWAKQSRSDPILRILPSLYHPSNPNAYAFLKATSLHYSKFINKDRSGKSGRSRALINSRLRAAYILQMRGDIGATSTLEAFVRDSNPSVWWNRDLVYKRCKSDPKLAHLRSEAEARRSDDNDVETAS</sequence>
<evidence type="ECO:0000256" key="1">
    <source>
        <dbReference type="SAM" id="MobiDB-lite"/>
    </source>
</evidence>
<organism evidence="2 3">
    <name type="scientific">Pseudocercospora fuligena</name>
    <dbReference type="NCBI Taxonomy" id="685502"/>
    <lineage>
        <taxon>Eukaryota</taxon>
        <taxon>Fungi</taxon>
        <taxon>Dikarya</taxon>
        <taxon>Ascomycota</taxon>
        <taxon>Pezizomycotina</taxon>
        <taxon>Dothideomycetes</taxon>
        <taxon>Dothideomycetidae</taxon>
        <taxon>Mycosphaerellales</taxon>
        <taxon>Mycosphaerellaceae</taxon>
        <taxon>Pseudocercospora</taxon>
    </lineage>
</organism>
<dbReference type="OrthoDB" id="10386040at2759"/>
<dbReference type="EMBL" id="JABCIY010000096">
    <property type="protein sequence ID" value="KAF7193075.1"/>
    <property type="molecule type" value="Genomic_DNA"/>
</dbReference>
<name>A0A8H6VIP6_9PEZI</name>
<comment type="caution">
    <text evidence="2">The sequence shown here is derived from an EMBL/GenBank/DDBJ whole genome shotgun (WGS) entry which is preliminary data.</text>
</comment>
<feature type="region of interest" description="Disordered" evidence="1">
    <location>
        <begin position="427"/>
        <end position="446"/>
    </location>
</feature>
<evidence type="ECO:0000313" key="3">
    <source>
        <dbReference type="Proteomes" id="UP000660729"/>
    </source>
</evidence>
<protein>
    <submittedName>
        <fullName evidence="2">Uncharacterized protein</fullName>
    </submittedName>
</protein>
<dbReference type="AlphaFoldDB" id="A0A8H6VIP6"/>
<gene>
    <name evidence="2" type="ORF">HII31_05636</name>
</gene>
<reference evidence="2" key="1">
    <citation type="submission" date="2020-04" db="EMBL/GenBank/DDBJ databases">
        <title>Draft genome resource of the tomato pathogen Pseudocercospora fuligena.</title>
        <authorList>
            <person name="Zaccaron A."/>
        </authorList>
    </citation>
    <scope>NUCLEOTIDE SEQUENCE</scope>
    <source>
        <strain evidence="2">PF001</strain>
    </source>
</reference>
<accession>A0A8H6VIP6</accession>
<feature type="compositionally biased region" description="Basic and acidic residues" evidence="1">
    <location>
        <begin position="427"/>
        <end position="439"/>
    </location>
</feature>
<keyword evidence="3" id="KW-1185">Reference proteome</keyword>